<dbReference type="InParanoid" id="A0A0D0APR2"/>
<protein>
    <submittedName>
        <fullName evidence="2">Uncharacterized protein</fullName>
    </submittedName>
</protein>
<dbReference type="HOGENOM" id="CLU_2924280_0_0_1"/>
<evidence type="ECO:0000256" key="1">
    <source>
        <dbReference type="SAM" id="MobiDB-lite"/>
    </source>
</evidence>
<sequence>MHICVSTETIPNRDSSIMPKRQSKLKLKDRDQSRNDRLTVICAVSPMPRWLRSTWPIAATI</sequence>
<feature type="compositionally biased region" description="Polar residues" evidence="1">
    <location>
        <begin position="1"/>
        <end position="15"/>
    </location>
</feature>
<dbReference type="AlphaFoldDB" id="A0A0D0APR2"/>
<dbReference type="EMBL" id="KN835840">
    <property type="protein sequence ID" value="KIK33938.1"/>
    <property type="molecule type" value="Genomic_DNA"/>
</dbReference>
<keyword evidence="3" id="KW-1185">Reference proteome</keyword>
<dbReference type="Proteomes" id="UP000054485">
    <property type="component" value="Unassembled WGS sequence"/>
</dbReference>
<name>A0A0D0APR2_9AGAM</name>
<reference evidence="2 3" key="1">
    <citation type="submission" date="2014-04" db="EMBL/GenBank/DDBJ databases">
        <authorList>
            <consortium name="DOE Joint Genome Institute"/>
            <person name="Kuo A."/>
            <person name="Ruytinx J."/>
            <person name="Rineau F."/>
            <person name="Colpaert J."/>
            <person name="Kohler A."/>
            <person name="Nagy L.G."/>
            <person name="Floudas D."/>
            <person name="Copeland A."/>
            <person name="Barry K.W."/>
            <person name="Cichocki N."/>
            <person name="Veneault-Fourrey C."/>
            <person name="LaButti K."/>
            <person name="Lindquist E.A."/>
            <person name="Lipzen A."/>
            <person name="Lundell T."/>
            <person name="Morin E."/>
            <person name="Murat C."/>
            <person name="Sun H."/>
            <person name="Tunlid A."/>
            <person name="Henrissat B."/>
            <person name="Grigoriev I.V."/>
            <person name="Hibbett D.S."/>
            <person name="Martin F."/>
            <person name="Nordberg H.P."/>
            <person name="Cantor M.N."/>
            <person name="Hua S.X."/>
        </authorList>
    </citation>
    <scope>NUCLEOTIDE SEQUENCE [LARGE SCALE GENOMIC DNA]</scope>
    <source>
        <strain evidence="2 3">UH-Slu-Lm8-n1</strain>
    </source>
</reference>
<reference evidence="3" key="2">
    <citation type="submission" date="2015-01" db="EMBL/GenBank/DDBJ databases">
        <title>Evolutionary Origins and Diversification of the Mycorrhizal Mutualists.</title>
        <authorList>
            <consortium name="DOE Joint Genome Institute"/>
            <consortium name="Mycorrhizal Genomics Consortium"/>
            <person name="Kohler A."/>
            <person name="Kuo A."/>
            <person name="Nagy L.G."/>
            <person name="Floudas D."/>
            <person name="Copeland A."/>
            <person name="Barry K.W."/>
            <person name="Cichocki N."/>
            <person name="Veneault-Fourrey C."/>
            <person name="LaButti K."/>
            <person name="Lindquist E.A."/>
            <person name="Lipzen A."/>
            <person name="Lundell T."/>
            <person name="Morin E."/>
            <person name="Murat C."/>
            <person name="Riley R."/>
            <person name="Ohm R."/>
            <person name="Sun H."/>
            <person name="Tunlid A."/>
            <person name="Henrissat B."/>
            <person name="Grigoriev I.V."/>
            <person name="Hibbett D.S."/>
            <person name="Martin F."/>
        </authorList>
    </citation>
    <scope>NUCLEOTIDE SEQUENCE [LARGE SCALE GENOMIC DNA]</scope>
    <source>
        <strain evidence="3">UH-Slu-Lm8-n1</strain>
    </source>
</reference>
<gene>
    <name evidence="2" type="ORF">CY34DRAFT_813248</name>
</gene>
<proteinExistence type="predicted"/>
<feature type="region of interest" description="Disordered" evidence="1">
    <location>
        <begin position="1"/>
        <end position="30"/>
    </location>
</feature>
<evidence type="ECO:0000313" key="2">
    <source>
        <dbReference type="EMBL" id="KIK33938.1"/>
    </source>
</evidence>
<accession>A0A0D0APR2</accession>
<evidence type="ECO:0000313" key="3">
    <source>
        <dbReference type="Proteomes" id="UP000054485"/>
    </source>
</evidence>
<organism evidence="2 3">
    <name type="scientific">Suillus luteus UH-Slu-Lm8-n1</name>
    <dbReference type="NCBI Taxonomy" id="930992"/>
    <lineage>
        <taxon>Eukaryota</taxon>
        <taxon>Fungi</taxon>
        <taxon>Dikarya</taxon>
        <taxon>Basidiomycota</taxon>
        <taxon>Agaricomycotina</taxon>
        <taxon>Agaricomycetes</taxon>
        <taxon>Agaricomycetidae</taxon>
        <taxon>Boletales</taxon>
        <taxon>Suillineae</taxon>
        <taxon>Suillaceae</taxon>
        <taxon>Suillus</taxon>
    </lineage>
</organism>